<dbReference type="GO" id="GO:0004602">
    <property type="term" value="F:glutathione peroxidase activity"/>
    <property type="evidence" value="ECO:0007669"/>
    <property type="project" value="TreeGrafter"/>
</dbReference>
<comment type="catalytic activity">
    <reaction evidence="3 4">
        <text>RX + glutathione = an S-substituted glutathione + a halide anion + H(+)</text>
        <dbReference type="Rhea" id="RHEA:16437"/>
        <dbReference type="ChEBI" id="CHEBI:15378"/>
        <dbReference type="ChEBI" id="CHEBI:16042"/>
        <dbReference type="ChEBI" id="CHEBI:17792"/>
        <dbReference type="ChEBI" id="CHEBI:57925"/>
        <dbReference type="ChEBI" id="CHEBI:90779"/>
        <dbReference type="EC" id="2.5.1.18"/>
    </reaction>
</comment>
<evidence type="ECO:0000259" key="6">
    <source>
        <dbReference type="Pfam" id="PF01323"/>
    </source>
</evidence>
<feature type="active site" description="Nucleophile" evidence="5">
    <location>
        <position position="21"/>
    </location>
</feature>
<evidence type="ECO:0000256" key="4">
    <source>
        <dbReference type="PIRNR" id="PIRNR006386"/>
    </source>
</evidence>
<evidence type="ECO:0000256" key="3">
    <source>
        <dbReference type="ARBA" id="ARBA00047960"/>
    </source>
</evidence>
<evidence type="ECO:0000256" key="2">
    <source>
        <dbReference type="ARBA" id="ARBA00022679"/>
    </source>
</evidence>
<keyword evidence="8" id="KW-1185">Reference proteome</keyword>
<dbReference type="FunFam" id="3.40.30.10:FF:000096">
    <property type="entry name" value="Glutathione S-transferase kappa"/>
    <property type="match status" value="1"/>
</dbReference>
<keyword evidence="2 4" id="KW-0808">Transferase</keyword>
<dbReference type="Pfam" id="PF01323">
    <property type="entry name" value="DSBA"/>
    <property type="match status" value="1"/>
</dbReference>
<dbReference type="GO" id="GO:0006749">
    <property type="term" value="P:glutathione metabolic process"/>
    <property type="evidence" value="ECO:0007669"/>
    <property type="project" value="TreeGrafter"/>
</dbReference>
<dbReference type="OrthoDB" id="4664297at2759"/>
<feature type="domain" description="DSBA-like thioredoxin" evidence="6">
    <location>
        <begin position="13"/>
        <end position="215"/>
    </location>
</feature>
<organism evidence="7 8">
    <name type="scientific">Gonapodya prolifera (strain JEL478)</name>
    <name type="common">Monoblepharis prolifera</name>
    <dbReference type="NCBI Taxonomy" id="1344416"/>
    <lineage>
        <taxon>Eukaryota</taxon>
        <taxon>Fungi</taxon>
        <taxon>Fungi incertae sedis</taxon>
        <taxon>Chytridiomycota</taxon>
        <taxon>Chytridiomycota incertae sedis</taxon>
        <taxon>Monoblepharidomycetes</taxon>
        <taxon>Monoblepharidales</taxon>
        <taxon>Gonapodyaceae</taxon>
        <taxon>Gonapodya</taxon>
    </lineage>
</organism>
<evidence type="ECO:0000313" key="7">
    <source>
        <dbReference type="EMBL" id="KXS18157.1"/>
    </source>
</evidence>
<dbReference type="PIRSF" id="PIRSF006386">
    <property type="entry name" value="HCCAis_GSTk"/>
    <property type="match status" value="1"/>
</dbReference>
<dbReference type="InterPro" id="IPR051924">
    <property type="entry name" value="GST_Kappa/NadH"/>
</dbReference>
<comment type="similarity">
    <text evidence="1 4">Belongs to the GST superfamily. Kappa family.</text>
</comment>
<dbReference type="Proteomes" id="UP000070544">
    <property type="component" value="Unassembled WGS sequence"/>
</dbReference>
<dbReference type="EC" id="2.5.1.18" evidence="4"/>
<protein>
    <recommendedName>
        <fullName evidence="4">Glutathione S-transferase kappa</fullName>
        <ecNumber evidence="4">2.5.1.18</ecNumber>
    </recommendedName>
</protein>
<dbReference type="InterPro" id="IPR014440">
    <property type="entry name" value="HCCAis_GSTk"/>
</dbReference>
<reference evidence="7 8" key="1">
    <citation type="journal article" date="2015" name="Genome Biol. Evol.">
        <title>Phylogenomic analyses indicate that early fungi evolved digesting cell walls of algal ancestors of land plants.</title>
        <authorList>
            <person name="Chang Y."/>
            <person name="Wang S."/>
            <person name="Sekimoto S."/>
            <person name="Aerts A.L."/>
            <person name="Choi C."/>
            <person name="Clum A."/>
            <person name="LaButti K.M."/>
            <person name="Lindquist E.A."/>
            <person name="Yee Ngan C."/>
            <person name="Ohm R.A."/>
            <person name="Salamov A.A."/>
            <person name="Grigoriev I.V."/>
            <person name="Spatafora J.W."/>
            <person name="Berbee M.L."/>
        </authorList>
    </citation>
    <scope>NUCLEOTIDE SEQUENCE [LARGE SCALE GENOMIC DNA]</scope>
    <source>
        <strain evidence="7 8">JEL478</strain>
    </source>
</reference>
<name>A0A139AN37_GONPJ</name>
<dbReference type="InterPro" id="IPR001853">
    <property type="entry name" value="DSBA-like_thioredoxin_dom"/>
</dbReference>
<dbReference type="GO" id="GO:0005777">
    <property type="term" value="C:peroxisome"/>
    <property type="evidence" value="ECO:0007669"/>
    <property type="project" value="TreeGrafter"/>
</dbReference>
<gene>
    <name evidence="7" type="ORF">M427DRAFT_53984</name>
</gene>
<accession>A0A139AN37</accession>
<dbReference type="AlphaFoldDB" id="A0A139AN37"/>
<dbReference type="GO" id="GO:0005739">
    <property type="term" value="C:mitochondrion"/>
    <property type="evidence" value="ECO:0007669"/>
    <property type="project" value="TreeGrafter"/>
</dbReference>
<proteinExistence type="inferred from homology"/>
<evidence type="ECO:0000313" key="8">
    <source>
        <dbReference type="Proteomes" id="UP000070544"/>
    </source>
</evidence>
<evidence type="ECO:0000256" key="5">
    <source>
        <dbReference type="PIRSR" id="PIRSR006386-1"/>
    </source>
</evidence>
<dbReference type="Gene3D" id="3.40.30.10">
    <property type="entry name" value="Glutaredoxin"/>
    <property type="match status" value="1"/>
</dbReference>
<dbReference type="InterPro" id="IPR036249">
    <property type="entry name" value="Thioredoxin-like_sf"/>
</dbReference>
<dbReference type="GO" id="GO:0004364">
    <property type="term" value="F:glutathione transferase activity"/>
    <property type="evidence" value="ECO:0007669"/>
    <property type="project" value="UniProtKB-UniRule"/>
</dbReference>
<dbReference type="SUPFAM" id="SSF52833">
    <property type="entry name" value="Thioredoxin-like"/>
    <property type="match status" value="1"/>
</dbReference>
<dbReference type="PANTHER" id="PTHR42943:SF2">
    <property type="entry name" value="GLUTATHIONE S-TRANSFERASE KAPPA 1"/>
    <property type="match status" value="1"/>
</dbReference>
<dbReference type="EMBL" id="KQ965743">
    <property type="protein sequence ID" value="KXS18157.1"/>
    <property type="molecule type" value="Genomic_DNA"/>
</dbReference>
<dbReference type="PANTHER" id="PTHR42943">
    <property type="entry name" value="GLUTATHIONE S-TRANSFERASE KAPPA"/>
    <property type="match status" value="1"/>
</dbReference>
<sequence>MAESLKSLTRPLIKFHYDVVSPYSYFGFEVLHRYKNLKLWDVDVELCPMFLGGLHGLTGNKPPSALPARGIYLTQDGPRSAKQFNVPTRPVSRFPQQTLKCMRLLTFIKLNHPEHLEAATRALMRKLQYEQGDLEVDTDVADALAFLGRERVLGWLATEISKQPVKDALTAQVRSAYESGAFGMPWWIITKPTPTGPATEVFFGSDRWPHIVDFLGLPWYGYDPAPDAASKGERWML</sequence>
<evidence type="ECO:0000256" key="1">
    <source>
        <dbReference type="ARBA" id="ARBA00006494"/>
    </source>
</evidence>
<dbReference type="OMA" id="FNHIYRF"/>
<dbReference type="STRING" id="1344416.A0A139AN37"/>